<evidence type="ECO:0000313" key="10">
    <source>
        <dbReference type="Proteomes" id="UP001652445"/>
    </source>
</evidence>
<comment type="caution">
    <text evidence="9">The sequence shown here is derived from an EMBL/GenBank/DDBJ whole genome shotgun (WGS) entry which is preliminary data.</text>
</comment>
<keyword evidence="4" id="KW-0029">Amino-acid transport</keyword>
<feature type="transmembrane region" description="Helical" evidence="7">
    <location>
        <begin position="324"/>
        <end position="343"/>
    </location>
</feature>
<dbReference type="EMBL" id="JAOQIO010000020">
    <property type="protein sequence ID" value="MCU6792174.1"/>
    <property type="molecule type" value="Genomic_DNA"/>
</dbReference>
<feature type="transmembrane region" description="Helical" evidence="7">
    <location>
        <begin position="197"/>
        <end position="217"/>
    </location>
</feature>
<evidence type="ECO:0000256" key="4">
    <source>
        <dbReference type="ARBA" id="ARBA00022970"/>
    </source>
</evidence>
<evidence type="ECO:0000256" key="5">
    <source>
        <dbReference type="ARBA" id="ARBA00022989"/>
    </source>
</evidence>
<dbReference type="Gene3D" id="1.20.1740.10">
    <property type="entry name" value="Amino acid/polyamine transporter I"/>
    <property type="match status" value="1"/>
</dbReference>
<dbReference type="PANTHER" id="PTHR43495:SF5">
    <property type="entry name" value="GAMMA-AMINOBUTYRIC ACID PERMEASE"/>
    <property type="match status" value="1"/>
</dbReference>
<feature type="transmembrane region" description="Helical" evidence="7">
    <location>
        <begin position="229"/>
        <end position="250"/>
    </location>
</feature>
<evidence type="ECO:0000256" key="2">
    <source>
        <dbReference type="ARBA" id="ARBA00022448"/>
    </source>
</evidence>
<sequence length="438" mass="47247">MQTSQGKLPWWQLTLFGVGCTIGTGFFLGSSIAIHKSGFWILFIFILAALATLFVYEALAQMTVQHPHKGSFRTYAQQAYGRSAGFSVGWMYWCSEMLIMGSTLTALGIFTQFWLPAIPLWLLAVGYTVLALFVVIWGTNGINKVESLLAIVKIAAVLMFILVAGFAFIKGTGGVRPIHSSAAKWFDSGWLGAWKGLLYAFYAFGGIEVMGFMAVDLRDPKQAPKAGRLMLLAVTVLYVFSIGLALLFVTQEGVTADKSLLIAALEVMGLPYLVVVLNVVLIIAGFSILVASLYAISTMLIALAEDGDAPAWIAVTSGTRKLPLYALGLNTLGLGVSILLALFMPKQIFEHITTAAGLVILYTWLFILASYLKLIKPGAGGWVKSGSAIILILAAAAGPLLEETGRPGFWSSLLIVLVIGLITAWRWYKANKGTKELA</sequence>
<protein>
    <submittedName>
        <fullName evidence="9">Amino acid permease</fullName>
    </submittedName>
</protein>
<dbReference type="PROSITE" id="PS51257">
    <property type="entry name" value="PROKAR_LIPOPROTEIN"/>
    <property type="match status" value="1"/>
</dbReference>
<feature type="transmembrane region" description="Helical" evidence="7">
    <location>
        <begin position="90"/>
        <end position="114"/>
    </location>
</feature>
<evidence type="ECO:0000259" key="8">
    <source>
        <dbReference type="Pfam" id="PF00324"/>
    </source>
</evidence>
<dbReference type="PIRSF" id="PIRSF006060">
    <property type="entry name" value="AA_transporter"/>
    <property type="match status" value="1"/>
</dbReference>
<dbReference type="Proteomes" id="UP001652445">
    <property type="component" value="Unassembled WGS sequence"/>
</dbReference>
<feature type="transmembrane region" description="Helical" evidence="7">
    <location>
        <begin position="120"/>
        <end position="138"/>
    </location>
</feature>
<gene>
    <name evidence="9" type="ORF">OB236_08550</name>
</gene>
<keyword evidence="2" id="KW-0813">Transport</keyword>
<organism evidence="9 10">
    <name type="scientific">Paenibacillus baimaensis</name>
    <dbReference type="NCBI Taxonomy" id="2982185"/>
    <lineage>
        <taxon>Bacteria</taxon>
        <taxon>Bacillati</taxon>
        <taxon>Bacillota</taxon>
        <taxon>Bacilli</taxon>
        <taxon>Bacillales</taxon>
        <taxon>Paenibacillaceae</taxon>
        <taxon>Paenibacillus</taxon>
    </lineage>
</organism>
<feature type="transmembrane region" description="Helical" evidence="7">
    <location>
        <begin position="407"/>
        <end position="428"/>
    </location>
</feature>
<feature type="transmembrane region" description="Helical" evidence="7">
    <location>
        <begin position="381"/>
        <end position="401"/>
    </location>
</feature>
<evidence type="ECO:0000256" key="3">
    <source>
        <dbReference type="ARBA" id="ARBA00022692"/>
    </source>
</evidence>
<keyword evidence="5 7" id="KW-1133">Transmembrane helix</keyword>
<reference evidence="9 10" key="1">
    <citation type="submission" date="2022-09" db="EMBL/GenBank/DDBJ databases">
        <authorList>
            <person name="Han X.L."/>
            <person name="Wang Q."/>
            <person name="Lu T."/>
        </authorList>
    </citation>
    <scope>NUCLEOTIDE SEQUENCE [LARGE SCALE GENOMIC DNA]</scope>
    <source>
        <strain evidence="9 10">WQ 127069</strain>
    </source>
</reference>
<feature type="transmembrane region" description="Helical" evidence="7">
    <location>
        <begin position="150"/>
        <end position="169"/>
    </location>
</feature>
<keyword evidence="10" id="KW-1185">Reference proteome</keyword>
<proteinExistence type="predicted"/>
<dbReference type="PANTHER" id="PTHR43495">
    <property type="entry name" value="GABA PERMEASE"/>
    <property type="match status" value="1"/>
</dbReference>
<feature type="transmembrane region" description="Helical" evidence="7">
    <location>
        <begin position="40"/>
        <end position="59"/>
    </location>
</feature>
<accession>A0ABT2UEV1</accession>
<feature type="transmembrane region" description="Helical" evidence="7">
    <location>
        <begin position="270"/>
        <end position="303"/>
    </location>
</feature>
<evidence type="ECO:0000256" key="6">
    <source>
        <dbReference type="ARBA" id="ARBA00023136"/>
    </source>
</evidence>
<keyword evidence="6 7" id="KW-0472">Membrane</keyword>
<evidence type="ECO:0000256" key="1">
    <source>
        <dbReference type="ARBA" id="ARBA00004141"/>
    </source>
</evidence>
<comment type="subcellular location">
    <subcellularLocation>
        <location evidence="1">Membrane</location>
        <topology evidence="1">Multi-pass membrane protein</topology>
    </subcellularLocation>
</comment>
<dbReference type="InterPro" id="IPR004841">
    <property type="entry name" value="AA-permease/SLC12A_dom"/>
</dbReference>
<feature type="domain" description="Amino acid permease/ SLC12A" evidence="8">
    <location>
        <begin position="13"/>
        <end position="375"/>
    </location>
</feature>
<evidence type="ECO:0000313" key="9">
    <source>
        <dbReference type="EMBL" id="MCU6792174.1"/>
    </source>
</evidence>
<feature type="transmembrane region" description="Helical" evidence="7">
    <location>
        <begin position="12"/>
        <end position="34"/>
    </location>
</feature>
<dbReference type="Pfam" id="PF00324">
    <property type="entry name" value="AA_permease"/>
    <property type="match status" value="1"/>
</dbReference>
<name>A0ABT2UEV1_9BACL</name>
<keyword evidence="3 7" id="KW-0812">Transmembrane</keyword>
<feature type="transmembrane region" description="Helical" evidence="7">
    <location>
        <begin position="355"/>
        <end position="374"/>
    </location>
</feature>
<dbReference type="RefSeq" id="WP_262683568.1">
    <property type="nucleotide sequence ID" value="NZ_JAOQIO010000020.1"/>
</dbReference>
<evidence type="ECO:0000256" key="7">
    <source>
        <dbReference type="SAM" id="Phobius"/>
    </source>
</evidence>